<evidence type="ECO:0000313" key="1">
    <source>
        <dbReference type="EMBL" id="CUA96356.1"/>
    </source>
</evidence>
<dbReference type="EMBL" id="CYHF01000004">
    <property type="protein sequence ID" value="CUA96356.1"/>
    <property type="molecule type" value="Genomic_DNA"/>
</dbReference>
<dbReference type="Proteomes" id="UP000183649">
    <property type="component" value="Unassembled WGS sequence"/>
</dbReference>
<dbReference type="RefSeq" id="WP_055450257.1">
    <property type="nucleotide sequence ID" value="NZ_CYHF01000004.1"/>
</dbReference>
<dbReference type="STRING" id="339866.GCA_001418255_01338"/>
<protein>
    <recommendedName>
        <fullName evidence="3">Lipoprotein</fullName>
    </recommendedName>
</protein>
<keyword evidence="2" id="KW-1185">Reference proteome</keyword>
<name>A0A0K6HZV3_9BURK</name>
<evidence type="ECO:0008006" key="3">
    <source>
        <dbReference type="Google" id="ProtNLM"/>
    </source>
</evidence>
<dbReference type="OrthoDB" id="9161449at2"/>
<sequence length="102" mass="10722">MKRSILTVGMLLAVGLAGCGRHGSASAPGPSPYAGHDKAWFDAHIKERAAEVKWCNGNSGYVNPLQPPQRADQATTWDPSCDAASDSWNAGLRNARTGPGAF</sequence>
<proteinExistence type="predicted"/>
<dbReference type="PROSITE" id="PS51257">
    <property type="entry name" value="PROKAR_LIPOPROTEIN"/>
    <property type="match status" value="1"/>
</dbReference>
<accession>A0A0K6HZV3</accession>
<gene>
    <name evidence="1" type="ORF">Ga0061069_104104</name>
</gene>
<dbReference type="AlphaFoldDB" id="A0A0K6HZV3"/>
<reference evidence="2" key="1">
    <citation type="submission" date="2015-08" db="EMBL/GenBank/DDBJ databases">
        <authorList>
            <person name="Varghese N."/>
        </authorList>
    </citation>
    <scope>NUCLEOTIDE SEQUENCE [LARGE SCALE GENOMIC DNA]</scope>
    <source>
        <strain evidence="2">DSM 18181</strain>
    </source>
</reference>
<evidence type="ECO:0000313" key="2">
    <source>
        <dbReference type="Proteomes" id="UP000183649"/>
    </source>
</evidence>
<organism evidence="1 2">
    <name type="scientific">Thiomonas bhubaneswarensis</name>
    <dbReference type="NCBI Taxonomy" id="339866"/>
    <lineage>
        <taxon>Bacteria</taxon>
        <taxon>Pseudomonadati</taxon>
        <taxon>Pseudomonadota</taxon>
        <taxon>Betaproteobacteria</taxon>
        <taxon>Burkholderiales</taxon>
        <taxon>Thiomonas</taxon>
    </lineage>
</organism>